<feature type="active site" description="Proton acceptor" evidence="2">
    <location>
        <position position="284"/>
    </location>
</feature>
<dbReference type="InterPro" id="IPR032466">
    <property type="entry name" value="Metal_Hydrolase"/>
</dbReference>
<feature type="binding site" evidence="4">
    <location>
        <position position="63"/>
    </location>
    <ligand>
        <name>Zn(2+)</name>
        <dbReference type="ChEBI" id="CHEBI:29105"/>
        <label>1</label>
        <note>catalytic</note>
    </ligand>
</feature>
<dbReference type="GO" id="GO:0046872">
    <property type="term" value="F:metal ion binding"/>
    <property type="evidence" value="ECO:0007669"/>
    <property type="project" value="UniProtKB-KW"/>
</dbReference>
<accession>A0AAJ2NQX9</accession>
<evidence type="ECO:0000313" key="7">
    <source>
        <dbReference type="Proteomes" id="UP001285636"/>
    </source>
</evidence>
<dbReference type="InterPro" id="IPR050378">
    <property type="entry name" value="Metallo-dep_Hydrolases_sf"/>
</dbReference>
<dbReference type="GO" id="GO:0006508">
    <property type="term" value="P:proteolysis"/>
    <property type="evidence" value="ECO:0007669"/>
    <property type="project" value="UniProtKB-KW"/>
</dbReference>
<dbReference type="EMBL" id="JAWJAY010000005">
    <property type="protein sequence ID" value="MDV2886856.1"/>
    <property type="molecule type" value="Genomic_DNA"/>
</dbReference>
<feature type="binding site" evidence="4">
    <location>
        <position position="195"/>
    </location>
    <ligand>
        <name>Zn(2+)</name>
        <dbReference type="ChEBI" id="CHEBI:29105"/>
        <label>2</label>
        <note>catalytic</note>
    </ligand>
</feature>
<feature type="binding site" evidence="4">
    <location>
        <position position="284"/>
    </location>
    <ligand>
        <name>Zn(2+)</name>
        <dbReference type="ChEBI" id="CHEBI:29105"/>
        <label>1</label>
        <note>catalytic</note>
    </ligand>
</feature>
<sequence length="388" mass="41375">MLTLIKNGDVFTPDYIGKKDVLIGGGKILAIDENITLAGTVGVEMINAQGMHVVPGFIDSHVHIIGGGGEGGFSTRTPELTLTEATKAGVTTIVGVLGTDGFTRTMPDLIAKAKALTEEGITCYVHTGSYHVPIQPVTGRIETDLMLIQEVIGVGEVAISDHRSAQPELNELKRLAAEARVGGMLSGKGGIVNVHIGDGADKLSLLEEIARTTEIPITQFLPTHINRNKDLLQAGIIYASNGGRIDLTTSNLPHEGESDLKCSKAFKKILSRGIDLSLVTFTSDAQGSLPRFNDKGEFTGLGIGEIRSLYNEVRASVIEEGIPLEQALQVVTRNVANALKLKGKGELAIQNDADIVLLDKQDLTIDTVIAKGQKMISHKETIIKGTFE</sequence>
<evidence type="ECO:0000313" key="6">
    <source>
        <dbReference type="EMBL" id="MDV2886856.1"/>
    </source>
</evidence>
<evidence type="ECO:0000256" key="2">
    <source>
        <dbReference type="PIRSR" id="PIRSR001238-1"/>
    </source>
</evidence>
<feature type="domain" description="Amidohydrolase-related" evidence="5">
    <location>
        <begin position="53"/>
        <end position="373"/>
    </location>
</feature>
<dbReference type="Pfam" id="PF01979">
    <property type="entry name" value="Amidohydro_1"/>
    <property type="match status" value="1"/>
</dbReference>
<dbReference type="Gene3D" id="3.20.20.140">
    <property type="entry name" value="Metal-dependent hydrolases"/>
    <property type="match status" value="1"/>
</dbReference>
<dbReference type="SUPFAM" id="SSF51556">
    <property type="entry name" value="Metallo-dependent hydrolases"/>
    <property type="match status" value="1"/>
</dbReference>
<organism evidence="6 7">
    <name type="scientific">Alkalihalophilus pseudofirmus</name>
    <name type="common">Bacillus pseudofirmus</name>
    <dbReference type="NCBI Taxonomy" id="79885"/>
    <lineage>
        <taxon>Bacteria</taxon>
        <taxon>Bacillati</taxon>
        <taxon>Bacillota</taxon>
        <taxon>Bacilli</taxon>
        <taxon>Bacillales</taxon>
        <taxon>Bacillaceae</taxon>
        <taxon>Alkalihalophilus</taxon>
    </lineage>
</organism>
<dbReference type="NCBIfam" id="TIGR01975">
    <property type="entry name" value="isoAsp_dipep"/>
    <property type="match status" value="1"/>
</dbReference>
<keyword evidence="1" id="KW-0482">Metalloprotease</keyword>
<feature type="binding site" evidence="3">
    <location>
        <position position="288"/>
    </location>
    <ligand>
        <name>substrate</name>
    </ligand>
</feature>
<dbReference type="RefSeq" id="WP_323467450.1">
    <property type="nucleotide sequence ID" value="NZ_CP144224.1"/>
</dbReference>
<gene>
    <name evidence="6" type="primary">iadA</name>
    <name evidence="6" type="ORF">RYX45_16810</name>
</gene>
<proteinExistence type="inferred from homology"/>
<comment type="similarity">
    <text evidence="1">Belongs to the peptidase M38 family.</text>
</comment>
<keyword evidence="1 6" id="KW-0378">Hydrolase</keyword>
<dbReference type="GO" id="GO:0008237">
    <property type="term" value="F:metallopeptidase activity"/>
    <property type="evidence" value="ECO:0007669"/>
    <property type="project" value="UniProtKB-KW"/>
</dbReference>
<feature type="binding site" evidence="3">
    <location>
        <position position="163"/>
    </location>
    <ligand>
        <name>substrate</name>
    </ligand>
</feature>
<dbReference type="EC" id="3.4.19.-" evidence="1"/>
<evidence type="ECO:0000256" key="3">
    <source>
        <dbReference type="PIRSR" id="PIRSR001238-2"/>
    </source>
</evidence>
<dbReference type="AlphaFoldDB" id="A0AAJ2NQX9"/>
<dbReference type="GO" id="GO:0005737">
    <property type="term" value="C:cytoplasm"/>
    <property type="evidence" value="ECO:0007669"/>
    <property type="project" value="UniProtKB-SubCell"/>
</dbReference>
<feature type="binding site" evidence="3">
    <location>
        <begin position="68"/>
        <end position="70"/>
    </location>
    <ligand>
        <name>substrate</name>
    </ligand>
</feature>
<dbReference type="PIRSF" id="PIRSF001238">
    <property type="entry name" value="IadA"/>
    <property type="match status" value="1"/>
</dbReference>
<reference evidence="6" key="1">
    <citation type="submission" date="2023-10" db="EMBL/GenBank/DDBJ databases">
        <title>Screening of Alkalihalophilus pseudofirmusBZ-TG-HK211 and Its Alleviation of Salt Stress on Rapeseed Growth.</title>
        <authorList>
            <person name="Zhao B."/>
            <person name="Guo T."/>
        </authorList>
    </citation>
    <scope>NUCLEOTIDE SEQUENCE</scope>
    <source>
        <strain evidence="6">BZ-TG-HK211</strain>
    </source>
</reference>
<feature type="binding site" evidence="3">
    <location>
        <position position="130"/>
    </location>
    <ligand>
        <name>substrate</name>
    </ligand>
</feature>
<evidence type="ECO:0000256" key="1">
    <source>
        <dbReference type="PIRNR" id="PIRNR001238"/>
    </source>
</evidence>
<dbReference type="GO" id="GO:0016810">
    <property type="term" value="F:hydrolase activity, acting on carbon-nitrogen (but not peptide) bonds"/>
    <property type="evidence" value="ECO:0007669"/>
    <property type="project" value="InterPro"/>
</dbReference>
<protein>
    <recommendedName>
        <fullName evidence="1">Isoaspartyl dipeptidase</fullName>
        <ecNumber evidence="1">3.4.19.-</ecNumber>
    </recommendedName>
</protein>
<keyword evidence="1 4" id="KW-0479">Metal-binding</keyword>
<comment type="caution">
    <text evidence="6">The sequence shown here is derived from an EMBL/GenBank/DDBJ whole genome shotgun (WGS) entry which is preliminary data.</text>
</comment>
<comment type="cofactor">
    <cofactor evidence="1 4">
        <name>Zn(2+)</name>
        <dbReference type="ChEBI" id="CHEBI:29105"/>
    </cofactor>
    <text evidence="1 4">Binds 2 Zn(2+) ions per subunit.</text>
</comment>
<evidence type="ECO:0000256" key="4">
    <source>
        <dbReference type="PIRSR" id="PIRSR001238-3"/>
    </source>
</evidence>
<dbReference type="PANTHER" id="PTHR11647">
    <property type="entry name" value="HYDRANTOINASE/DIHYDROPYRIMIDINASE FAMILY MEMBER"/>
    <property type="match status" value="1"/>
</dbReference>
<dbReference type="InterPro" id="IPR006680">
    <property type="entry name" value="Amidohydro-rel"/>
</dbReference>
<feature type="binding site" evidence="3">
    <location>
        <position position="99"/>
    </location>
    <ligand>
        <name>substrate</name>
    </ligand>
</feature>
<feature type="binding site" evidence="3">
    <location>
        <position position="227"/>
    </location>
    <ligand>
        <name>substrate</name>
    </ligand>
</feature>
<dbReference type="Proteomes" id="UP001285636">
    <property type="component" value="Unassembled WGS sequence"/>
</dbReference>
<dbReference type="InterPro" id="IPR010229">
    <property type="entry name" value="Pept_M38_dipep"/>
</dbReference>
<name>A0AAJ2NQX9_ALKPS</name>
<keyword evidence="1 4" id="KW-0862">Zinc</keyword>
<keyword evidence="1" id="KW-0645">Protease</keyword>
<feature type="binding site" evidence="4">
    <location>
        <position position="224"/>
    </location>
    <ligand>
        <name>Zn(2+)</name>
        <dbReference type="ChEBI" id="CHEBI:29105"/>
        <label>2</label>
        <note>catalytic</note>
    </ligand>
</feature>
<feature type="binding site" evidence="4">
    <location>
        <position position="61"/>
    </location>
    <ligand>
        <name>Zn(2+)</name>
        <dbReference type="ChEBI" id="CHEBI:29105"/>
        <label>1</label>
        <note>catalytic</note>
    </ligand>
</feature>
<dbReference type="Gene3D" id="2.30.40.10">
    <property type="entry name" value="Urease, subunit C, domain 1"/>
    <property type="match status" value="1"/>
</dbReference>
<comment type="subcellular location">
    <subcellularLocation>
        <location evidence="1">Cytoplasm</location>
    </subcellularLocation>
</comment>
<comment type="function">
    <text evidence="1">Catalyzes the hydrolytic cleavage of a subset of L-isoaspartyl (L-beta-aspartyl) dipeptides. Used to degrade proteins damaged by L-isoaspartyl residues formation.</text>
</comment>
<evidence type="ECO:0000259" key="5">
    <source>
        <dbReference type="Pfam" id="PF01979"/>
    </source>
</evidence>
<dbReference type="InterPro" id="IPR011059">
    <property type="entry name" value="Metal-dep_hydrolase_composite"/>
</dbReference>
<comment type="PTM">
    <text evidence="1">Carboxylation allows a single lysine to coordinate two zinc ions.</text>
</comment>
<dbReference type="GO" id="GO:0008798">
    <property type="term" value="F:beta-aspartyl-peptidase activity"/>
    <property type="evidence" value="ECO:0007669"/>
    <property type="project" value="InterPro"/>
</dbReference>
<dbReference type="PANTHER" id="PTHR11647:SF1">
    <property type="entry name" value="COLLAPSIN RESPONSE MEDIATOR PROTEIN"/>
    <property type="match status" value="1"/>
</dbReference>
<dbReference type="SUPFAM" id="SSF51338">
    <property type="entry name" value="Composite domain of metallo-dependent hydrolases"/>
    <property type="match status" value="1"/>
</dbReference>